<gene>
    <name evidence="2" type="ORF">HBH39_11480</name>
</gene>
<sequence length="127" mass="13605">MKSSKRARTKLSLLAVFATIFMLFNQVSFAKDISSEQAWASISNGATLIDVRTAEEFAAGHIEGAINIPFDNIVNGISKLTLSPDSEIVLYCRSGRRSGIADQSLSEAGFTNSMNAGGFNALKDSKP</sequence>
<dbReference type="InterPro" id="IPR036873">
    <property type="entry name" value="Rhodanese-like_dom_sf"/>
</dbReference>
<dbReference type="Proteomes" id="UP000502608">
    <property type="component" value="Chromosome"/>
</dbReference>
<evidence type="ECO:0000313" key="3">
    <source>
        <dbReference type="Proteomes" id="UP000502608"/>
    </source>
</evidence>
<evidence type="ECO:0000313" key="2">
    <source>
        <dbReference type="EMBL" id="QIR15026.1"/>
    </source>
</evidence>
<dbReference type="InterPro" id="IPR052367">
    <property type="entry name" value="Thiosulfate_ST/Rhodanese-like"/>
</dbReference>
<name>A0A6G9QKH2_9GAMM</name>
<feature type="domain" description="Rhodanese" evidence="1">
    <location>
        <begin position="42"/>
        <end position="127"/>
    </location>
</feature>
<dbReference type="KEGG" id="saes:HBH39_11480"/>
<protein>
    <submittedName>
        <fullName evidence="2">Rhodanese-like domain-containing protein</fullName>
    </submittedName>
</protein>
<dbReference type="InterPro" id="IPR001763">
    <property type="entry name" value="Rhodanese-like_dom"/>
</dbReference>
<dbReference type="Gene3D" id="3.40.250.10">
    <property type="entry name" value="Rhodanese-like domain"/>
    <property type="match status" value="1"/>
</dbReference>
<reference evidence="2 3" key="1">
    <citation type="submission" date="2020-03" db="EMBL/GenBank/DDBJ databases">
        <title>Complete genome sequence of Shewanella sp.</title>
        <authorList>
            <person name="Kim Y.-S."/>
            <person name="Kim S.-J."/>
            <person name="Jung H.-K."/>
            <person name="Kim K.-H."/>
        </authorList>
    </citation>
    <scope>NUCLEOTIDE SEQUENCE [LARGE SCALE GENOMIC DNA]</scope>
    <source>
        <strain evidence="2 3">PN3F2</strain>
    </source>
</reference>
<dbReference type="PROSITE" id="PS50206">
    <property type="entry name" value="RHODANESE_3"/>
    <property type="match status" value="1"/>
</dbReference>
<dbReference type="SUPFAM" id="SSF52821">
    <property type="entry name" value="Rhodanese/Cell cycle control phosphatase"/>
    <property type="match status" value="1"/>
</dbReference>
<keyword evidence="3" id="KW-1185">Reference proteome</keyword>
<evidence type="ECO:0000259" key="1">
    <source>
        <dbReference type="PROSITE" id="PS50206"/>
    </source>
</evidence>
<dbReference type="PANTHER" id="PTHR45431">
    <property type="entry name" value="RHODANESE-LIKE DOMAIN-CONTAINING PROTEIN 15, CHLOROPLASTIC"/>
    <property type="match status" value="1"/>
</dbReference>
<proteinExistence type="predicted"/>
<dbReference type="Pfam" id="PF00581">
    <property type="entry name" value="Rhodanese"/>
    <property type="match status" value="1"/>
</dbReference>
<dbReference type="SMART" id="SM00450">
    <property type="entry name" value="RHOD"/>
    <property type="match status" value="1"/>
</dbReference>
<accession>A0A6G9QKH2</accession>
<dbReference type="PANTHER" id="PTHR45431:SF3">
    <property type="entry name" value="RHODANESE-LIKE DOMAIN-CONTAINING PROTEIN 15, CHLOROPLASTIC"/>
    <property type="match status" value="1"/>
</dbReference>
<dbReference type="AlphaFoldDB" id="A0A6G9QKH2"/>
<dbReference type="CDD" id="cd00158">
    <property type="entry name" value="RHOD"/>
    <property type="match status" value="1"/>
</dbReference>
<dbReference type="RefSeq" id="WP_167678384.1">
    <property type="nucleotide sequence ID" value="NZ_CP050313.1"/>
</dbReference>
<dbReference type="EMBL" id="CP050313">
    <property type="protein sequence ID" value="QIR15026.1"/>
    <property type="molecule type" value="Genomic_DNA"/>
</dbReference>
<organism evidence="2 3">
    <name type="scientific">Shewanella aestuarii</name>
    <dbReference type="NCBI Taxonomy" id="1028752"/>
    <lineage>
        <taxon>Bacteria</taxon>
        <taxon>Pseudomonadati</taxon>
        <taxon>Pseudomonadota</taxon>
        <taxon>Gammaproteobacteria</taxon>
        <taxon>Alteromonadales</taxon>
        <taxon>Shewanellaceae</taxon>
        <taxon>Shewanella</taxon>
    </lineage>
</organism>